<organism evidence="1 2">
    <name type="scientific">Schistosoma mattheei</name>
    <dbReference type="NCBI Taxonomy" id="31246"/>
    <lineage>
        <taxon>Eukaryota</taxon>
        <taxon>Metazoa</taxon>
        <taxon>Spiralia</taxon>
        <taxon>Lophotrochozoa</taxon>
        <taxon>Platyhelminthes</taxon>
        <taxon>Trematoda</taxon>
        <taxon>Digenea</taxon>
        <taxon>Strigeidida</taxon>
        <taxon>Schistosomatoidea</taxon>
        <taxon>Schistosomatidae</taxon>
        <taxon>Schistosoma</taxon>
    </lineage>
</organism>
<dbReference type="EMBL" id="UZAL01031871">
    <property type="protein sequence ID" value="VDP59435.1"/>
    <property type="molecule type" value="Genomic_DNA"/>
</dbReference>
<dbReference type="AlphaFoldDB" id="A0A3P8FX45"/>
<name>A0A3P8FX45_9TREM</name>
<proteinExistence type="predicted"/>
<evidence type="ECO:0000313" key="1">
    <source>
        <dbReference type="EMBL" id="VDP59435.1"/>
    </source>
</evidence>
<sequence>MGSEANTRSRPCTFEKLNTLPCAPLKVPSENVVLSKGGEPNRLNGYCAGKPYSSNIGNRSAEPVTIIPR</sequence>
<evidence type="ECO:0000313" key="2">
    <source>
        <dbReference type="Proteomes" id="UP000269396"/>
    </source>
</evidence>
<gene>
    <name evidence="1" type="ORF">SMTD_LOCUS11867</name>
</gene>
<keyword evidence="2" id="KW-1185">Reference proteome</keyword>
<reference evidence="1 2" key="1">
    <citation type="submission" date="2018-11" db="EMBL/GenBank/DDBJ databases">
        <authorList>
            <consortium name="Pathogen Informatics"/>
        </authorList>
    </citation>
    <scope>NUCLEOTIDE SEQUENCE [LARGE SCALE GENOMIC DNA]</scope>
    <source>
        <strain>Denwood</strain>
        <strain evidence="2">Zambia</strain>
    </source>
</reference>
<protein>
    <submittedName>
        <fullName evidence="1">Uncharacterized protein</fullName>
    </submittedName>
</protein>
<dbReference type="Proteomes" id="UP000269396">
    <property type="component" value="Unassembled WGS sequence"/>
</dbReference>
<accession>A0A3P8FX45</accession>